<dbReference type="EMBL" id="JAAYUN010000052">
    <property type="protein sequence ID" value="NLJ22029.1"/>
    <property type="molecule type" value="Genomic_DNA"/>
</dbReference>
<accession>A0A7K4AGE2</accession>
<evidence type="ECO:0000313" key="1">
    <source>
        <dbReference type="EMBL" id="NLJ22029.1"/>
    </source>
</evidence>
<name>A0A7K4AGE2_METSH</name>
<evidence type="ECO:0000313" key="2">
    <source>
        <dbReference type="Proteomes" id="UP000544742"/>
    </source>
</evidence>
<organism evidence="1 2">
    <name type="scientific">Methanothrix soehngenii</name>
    <name type="common">Methanosaeta concilii</name>
    <dbReference type="NCBI Taxonomy" id="2223"/>
    <lineage>
        <taxon>Archaea</taxon>
        <taxon>Methanobacteriati</taxon>
        <taxon>Methanobacteriota</taxon>
        <taxon>Stenosarchaea group</taxon>
        <taxon>Methanomicrobia</taxon>
        <taxon>Methanotrichales</taxon>
        <taxon>Methanotrichaceae</taxon>
        <taxon>Methanothrix</taxon>
    </lineage>
</organism>
<protein>
    <submittedName>
        <fullName evidence="1">Uncharacterized protein</fullName>
    </submittedName>
</protein>
<proteinExistence type="predicted"/>
<sequence>MPVALSHRLGLCHLYIRENPTTSRDMMVSFKVDADARAIVQGSEDQEKYPIVAKVKGSGKDGALSIQVAGDGSSPISARISGDSQNPIAVEPIKLAPITVVPDLKEVAQTVDFESIIGALTRLSQGVKVNVATSDAPLSIALGKIPVDLSISVSSPTQETVFKVEIKGTIGE</sequence>
<reference evidence="1 2" key="1">
    <citation type="journal article" date="2020" name="Biotechnol. Biofuels">
        <title>New insights from the biogas microbiome by comprehensive genome-resolved metagenomics of nearly 1600 species originating from multiple anaerobic digesters.</title>
        <authorList>
            <person name="Campanaro S."/>
            <person name="Treu L."/>
            <person name="Rodriguez-R L.M."/>
            <person name="Kovalovszki A."/>
            <person name="Ziels R.M."/>
            <person name="Maus I."/>
            <person name="Zhu X."/>
            <person name="Kougias P.G."/>
            <person name="Basile A."/>
            <person name="Luo G."/>
            <person name="Schluter A."/>
            <person name="Konstantinidis K.T."/>
            <person name="Angelidaki I."/>
        </authorList>
    </citation>
    <scope>NUCLEOTIDE SEQUENCE [LARGE SCALE GENOMIC DNA]</scope>
    <source>
        <strain evidence="1">AS27yjCOA_157</strain>
    </source>
</reference>
<dbReference type="Proteomes" id="UP000544742">
    <property type="component" value="Unassembled WGS sequence"/>
</dbReference>
<dbReference type="AlphaFoldDB" id="A0A7K4AGE2"/>
<gene>
    <name evidence="1" type="ORF">GX426_02830</name>
</gene>
<comment type="caution">
    <text evidence="1">The sequence shown here is derived from an EMBL/GenBank/DDBJ whole genome shotgun (WGS) entry which is preliminary data.</text>
</comment>
<dbReference type="RefSeq" id="WP_273278751.1">
    <property type="nucleotide sequence ID" value="NZ_CAJYDL010000001.1"/>
</dbReference>